<comment type="caution">
    <text evidence="2">The sequence shown here is derived from an EMBL/GenBank/DDBJ whole genome shotgun (WGS) entry which is preliminary data.</text>
</comment>
<accession>A0A9D1MHK7</accession>
<dbReference type="EMBL" id="DVNF01000068">
    <property type="protein sequence ID" value="HIU60183.1"/>
    <property type="molecule type" value="Genomic_DNA"/>
</dbReference>
<feature type="transmembrane region" description="Helical" evidence="1">
    <location>
        <begin position="6"/>
        <end position="26"/>
    </location>
</feature>
<reference evidence="2" key="1">
    <citation type="submission" date="2020-10" db="EMBL/GenBank/DDBJ databases">
        <authorList>
            <person name="Gilroy R."/>
        </authorList>
    </citation>
    <scope>NUCLEOTIDE SEQUENCE</scope>
    <source>
        <strain evidence="2">18911</strain>
    </source>
</reference>
<reference evidence="2" key="2">
    <citation type="journal article" date="2021" name="PeerJ">
        <title>Extensive microbial diversity within the chicken gut microbiome revealed by metagenomics and culture.</title>
        <authorList>
            <person name="Gilroy R."/>
            <person name="Ravi A."/>
            <person name="Getino M."/>
            <person name="Pursley I."/>
            <person name="Horton D.L."/>
            <person name="Alikhan N.F."/>
            <person name="Baker D."/>
            <person name="Gharbi K."/>
            <person name="Hall N."/>
            <person name="Watson M."/>
            <person name="Adriaenssens E.M."/>
            <person name="Foster-Nyarko E."/>
            <person name="Jarju S."/>
            <person name="Secka A."/>
            <person name="Antonio M."/>
            <person name="Oren A."/>
            <person name="Chaudhuri R.R."/>
            <person name="La Ragione R."/>
            <person name="Hildebrand F."/>
            <person name="Pallen M.J."/>
        </authorList>
    </citation>
    <scope>NUCLEOTIDE SEQUENCE</scope>
    <source>
        <strain evidence="2">18911</strain>
    </source>
</reference>
<evidence type="ECO:0000256" key="1">
    <source>
        <dbReference type="SAM" id="Phobius"/>
    </source>
</evidence>
<dbReference type="Proteomes" id="UP000824094">
    <property type="component" value="Unassembled WGS sequence"/>
</dbReference>
<keyword evidence="1" id="KW-0472">Membrane</keyword>
<keyword evidence="1" id="KW-1133">Transmembrane helix</keyword>
<dbReference type="AlphaFoldDB" id="A0A9D1MHK7"/>
<evidence type="ECO:0000313" key="2">
    <source>
        <dbReference type="EMBL" id="HIU60183.1"/>
    </source>
</evidence>
<keyword evidence="1" id="KW-0812">Transmembrane</keyword>
<proteinExistence type="predicted"/>
<sequence length="70" mass="7010">MGATEIVIIIAAAAVVVGVAISSIVAKKRGKKGCCGCAGCPHAGKCSAAKHGYDKANRAESVPAETQNNR</sequence>
<gene>
    <name evidence="2" type="ORF">IAB05_02185</name>
</gene>
<evidence type="ECO:0000313" key="3">
    <source>
        <dbReference type="Proteomes" id="UP000824094"/>
    </source>
</evidence>
<name>A0A9D1MHK7_9FIRM</name>
<protein>
    <submittedName>
        <fullName evidence="2">FeoB-associated Cys-rich membrane protein</fullName>
    </submittedName>
</protein>
<organism evidence="2 3">
    <name type="scientific">Candidatus Stercoripulliclostridium merdigallinarum</name>
    <dbReference type="NCBI Taxonomy" id="2840951"/>
    <lineage>
        <taxon>Bacteria</taxon>
        <taxon>Bacillati</taxon>
        <taxon>Bacillota</taxon>
        <taxon>Clostridia</taxon>
        <taxon>Eubacteriales</taxon>
        <taxon>Candidatus Stercoripulliclostridium</taxon>
    </lineage>
</organism>